<sequence length="64" mass="6696">CGLHCGPPGAGRPPPAGSPGDGVKPLKHASGKSRKRLTRSCPCGTLYTVELVGVRGRFEYFAIM</sequence>
<dbReference type="Proteomes" id="UP001597045">
    <property type="component" value="Unassembled WGS sequence"/>
</dbReference>
<dbReference type="EMBL" id="JBHTIS010001233">
    <property type="protein sequence ID" value="MFD1047753.1"/>
    <property type="molecule type" value="Genomic_DNA"/>
</dbReference>
<reference evidence="3" key="1">
    <citation type="journal article" date="2019" name="Int. J. Syst. Evol. Microbiol.">
        <title>The Global Catalogue of Microorganisms (GCM) 10K type strain sequencing project: providing services to taxonomists for standard genome sequencing and annotation.</title>
        <authorList>
            <consortium name="The Broad Institute Genomics Platform"/>
            <consortium name="The Broad Institute Genome Sequencing Center for Infectious Disease"/>
            <person name="Wu L."/>
            <person name="Ma J."/>
        </authorList>
    </citation>
    <scope>NUCLEOTIDE SEQUENCE [LARGE SCALE GENOMIC DNA]</scope>
    <source>
        <strain evidence="3">JCM 31486</strain>
    </source>
</reference>
<name>A0ABW3MAV8_9PSEU</name>
<feature type="region of interest" description="Disordered" evidence="1">
    <location>
        <begin position="1"/>
        <end position="37"/>
    </location>
</feature>
<accession>A0ABW3MAV8</accession>
<feature type="non-terminal residue" evidence="2">
    <location>
        <position position="1"/>
    </location>
</feature>
<organism evidence="2 3">
    <name type="scientific">Kibdelosporangium lantanae</name>
    <dbReference type="NCBI Taxonomy" id="1497396"/>
    <lineage>
        <taxon>Bacteria</taxon>
        <taxon>Bacillati</taxon>
        <taxon>Actinomycetota</taxon>
        <taxon>Actinomycetes</taxon>
        <taxon>Pseudonocardiales</taxon>
        <taxon>Pseudonocardiaceae</taxon>
        <taxon>Kibdelosporangium</taxon>
    </lineage>
</organism>
<evidence type="ECO:0000313" key="3">
    <source>
        <dbReference type="Proteomes" id="UP001597045"/>
    </source>
</evidence>
<feature type="compositionally biased region" description="Basic residues" evidence="1">
    <location>
        <begin position="25"/>
        <end position="37"/>
    </location>
</feature>
<protein>
    <submittedName>
        <fullName evidence="2">Uncharacterized protein</fullName>
    </submittedName>
</protein>
<comment type="caution">
    <text evidence="2">The sequence shown here is derived from an EMBL/GenBank/DDBJ whole genome shotgun (WGS) entry which is preliminary data.</text>
</comment>
<evidence type="ECO:0000313" key="2">
    <source>
        <dbReference type="EMBL" id="MFD1047753.1"/>
    </source>
</evidence>
<proteinExistence type="predicted"/>
<gene>
    <name evidence="2" type="ORF">ACFQ1S_20540</name>
</gene>
<evidence type="ECO:0000256" key="1">
    <source>
        <dbReference type="SAM" id="MobiDB-lite"/>
    </source>
</evidence>
<keyword evidence="3" id="KW-1185">Reference proteome</keyword>